<evidence type="ECO:0000313" key="4">
    <source>
        <dbReference type="Proteomes" id="UP000179454"/>
    </source>
</evidence>
<dbReference type="PROSITE" id="PS00134">
    <property type="entry name" value="TRYPSIN_HIS"/>
    <property type="match status" value="1"/>
</dbReference>
<feature type="domain" description="Peptidase S1" evidence="2">
    <location>
        <begin position="45"/>
        <end position="261"/>
    </location>
</feature>
<keyword evidence="4" id="KW-1185">Reference proteome</keyword>
<name>A0ABW9TJJ6_AGRVI</name>
<protein>
    <submittedName>
        <fullName evidence="3">Trypsin-like serine protease</fullName>
    </submittedName>
</protein>
<feature type="signal peptide" evidence="1">
    <location>
        <begin position="1"/>
        <end position="25"/>
    </location>
</feature>
<dbReference type="InterPro" id="IPR018114">
    <property type="entry name" value="TRYPSIN_HIS"/>
</dbReference>
<organism evidence="3 4">
    <name type="scientific">Agrobacterium vitis</name>
    <name type="common">Rhizobium vitis</name>
    <dbReference type="NCBI Taxonomy" id="373"/>
    <lineage>
        <taxon>Bacteria</taxon>
        <taxon>Pseudomonadati</taxon>
        <taxon>Pseudomonadota</taxon>
        <taxon>Alphaproteobacteria</taxon>
        <taxon>Hyphomicrobiales</taxon>
        <taxon>Rhizobiaceae</taxon>
        <taxon>Rhizobium/Agrobacterium group</taxon>
        <taxon>Agrobacterium</taxon>
    </lineage>
</organism>
<dbReference type="InterPro" id="IPR009003">
    <property type="entry name" value="Peptidase_S1_PA"/>
</dbReference>
<accession>A0ABW9TJJ6</accession>
<evidence type="ECO:0000259" key="2">
    <source>
        <dbReference type="PROSITE" id="PS50240"/>
    </source>
</evidence>
<reference evidence="3" key="1">
    <citation type="submission" date="2019-11" db="EMBL/GenBank/DDBJ databases">
        <title>Whole-genome sequencing of Allorhizobium vitis.</title>
        <authorList>
            <person name="Gan H.M."/>
            <person name="Savka M.A."/>
        </authorList>
    </citation>
    <scope>NUCLEOTIDE SEQUENCE [LARGE SCALE GENOMIC DNA]</scope>
    <source>
        <strain evidence="3">T1/7</strain>
    </source>
</reference>
<evidence type="ECO:0000313" key="3">
    <source>
        <dbReference type="EMBL" id="MUO44130.1"/>
    </source>
</evidence>
<dbReference type="InterPro" id="IPR043504">
    <property type="entry name" value="Peptidase_S1_PA_chymotrypsin"/>
</dbReference>
<proteinExistence type="predicted"/>
<dbReference type="PROSITE" id="PS50240">
    <property type="entry name" value="TRYPSIN_DOM"/>
    <property type="match status" value="1"/>
</dbReference>
<dbReference type="SUPFAM" id="SSF50494">
    <property type="entry name" value="Trypsin-like serine proteases"/>
    <property type="match status" value="1"/>
</dbReference>
<dbReference type="Proteomes" id="UP000179454">
    <property type="component" value="Unassembled WGS sequence"/>
</dbReference>
<feature type="chain" id="PRO_5046442410" evidence="1">
    <location>
        <begin position="26"/>
        <end position="274"/>
    </location>
</feature>
<evidence type="ECO:0000256" key="1">
    <source>
        <dbReference type="SAM" id="SignalP"/>
    </source>
</evidence>
<keyword evidence="1" id="KW-0732">Signal</keyword>
<sequence>MACPKLLCAAVVMLLMDTSLSSAWAEDAVYQSVETLNQSGLEGQVIHGTVPARTTDWPATLYANVDDHSHCTATIVGPHVILTAAHCLPPSGKFTAIVHQIAYHATCTKPDGWPNDPSDDYALCSTDGDAIPVVYEMISFNPKAVALGVKITLAGYGCSDQYQNGAGTFRIGYAPVVRMPNVPDKTYVFDRNSVVTQGAAICPGDSGGGAFLETPTAAGTYRAIVGVNSRVDMSKLTSYLSATFSPDGRAFFQSWSKEKSAQICGLGAVQGCRN</sequence>
<gene>
    <name evidence="3" type="ORF">BBL17_020355</name>
</gene>
<dbReference type="InterPro" id="IPR001254">
    <property type="entry name" value="Trypsin_dom"/>
</dbReference>
<dbReference type="Pfam" id="PF00089">
    <property type="entry name" value="Trypsin"/>
    <property type="match status" value="1"/>
</dbReference>
<dbReference type="EMBL" id="MBFE02000016">
    <property type="protein sequence ID" value="MUO44130.1"/>
    <property type="molecule type" value="Genomic_DNA"/>
</dbReference>
<dbReference type="Gene3D" id="2.40.10.10">
    <property type="entry name" value="Trypsin-like serine proteases"/>
    <property type="match status" value="1"/>
</dbReference>
<comment type="caution">
    <text evidence="3">The sequence shown here is derived from an EMBL/GenBank/DDBJ whole genome shotgun (WGS) entry which is preliminary data.</text>
</comment>